<dbReference type="EMBL" id="UYYB01148809">
    <property type="protein sequence ID" value="VDM86017.1"/>
    <property type="molecule type" value="Genomic_DNA"/>
</dbReference>
<protein>
    <submittedName>
        <fullName evidence="2">Uncharacterized protein</fullName>
    </submittedName>
</protein>
<dbReference type="AlphaFoldDB" id="A0A3P7KCL9"/>
<gene>
    <name evidence="2" type="ORF">SVUK_LOCUS21015</name>
</gene>
<name>A0A3P7KCL9_STRVU</name>
<evidence type="ECO:0000313" key="3">
    <source>
        <dbReference type="Proteomes" id="UP000270094"/>
    </source>
</evidence>
<organism evidence="2 3">
    <name type="scientific">Strongylus vulgaris</name>
    <name type="common">Blood worm</name>
    <dbReference type="NCBI Taxonomy" id="40348"/>
    <lineage>
        <taxon>Eukaryota</taxon>
        <taxon>Metazoa</taxon>
        <taxon>Ecdysozoa</taxon>
        <taxon>Nematoda</taxon>
        <taxon>Chromadorea</taxon>
        <taxon>Rhabditida</taxon>
        <taxon>Rhabditina</taxon>
        <taxon>Rhabditomorpha</taxon>
        <taxon>Strongyloidea</taxon>
        <taxon>Strongylidae</taxon>
        <taxon>Strongylus</taxon>
    </lineage>
</organism>
<sequence length="76" mass="8659">MDEQMSLPVTPSPIASLQPRLEPEPIREQVTTPPEHIVEEEPSYMVEESIKDFGPTFEGSDKEQGPSYSERYVHEV</sequence>
<proteinExistence type="predicted"/>
<accession>A0A3P7KCL9</accession>
<keyword evidence="3" id="KW-1185">Reference proteome</keyword>
<evidence type="ECO:0000313" key="2">
    <source>
        <dbReference type="EMBL" id="VDM86017.1"/>
    </source>
</evidence>
<reference evidence="2 3" key="1">
    <citation type="submission" date="2018-11" db="EMBL/GenBank/DDBJ databases">
        <authorList>
            <consortium name="Pathogen Informatics"/>
        </authorList>
    </citation>
    <scope>NUCLEOTIDE SEQUENCE [LARGE SCALE GENOMIC DNA]</scope>
</reference>
<feature type="region of interest" description="Disordered" evidence="1">
    <location>
        <begin position="1"/>
        <end position="76"/>
    </location>
</feature>
<dbReference type="Proteomes" id="UP000270094">
    <property type="component" value="Unassembled WGS sequence"/>
</dbReference>
<evidence type="ECO:0000256" key="1">
    <source>
        <dbReference type="SAM" id="MobiDB-lite"/>
    </source>
</evidence>